<comment type="catalytic activity">
    <reaction evidence="10">
        <text>5,6-dihydrouridine(17) in tRNA + NAD(+) = uridine(17) in tRNA + NADH + H(+)</text>
        <dbReference type="Rhea" id="RHEA:53372"/>
        <dbReference type="Rhea" id="RHEA-COMP:13541"/>
        <dbReference type="Rhea" id="RHEA-COMP:13542"/>
        <dbReference type="ChEBI" id="CHEBI:15378"/>
        <dbReference type="ChEBI" id="CHEBI:57540"/>
        <dbReference type="ChEBI" id="CHEBI:57945"/>
        <dbReference type="ChEBI" id="CHEBI:65315"/>
        <dbReference type="ChEBI" id="CHEBI:74443"/>
        <dbReference type="EC" id="1.3.1.88"/>
    </reaction>
    <physiologicalReaction direction="right-to-left" evidence="10">
        <dbReference type="Rhea" id="RHEA:53374"/>
    </physiologicalReaction>
</comment>
<keyword evidence="6" id="KW-0560">Oxidoreductase</keyword>
<dbReference type="OrthoDB" id="272303at2759"/>
<sequence>MSIALGRRLLHRIPVFARMSSSSLSSSAPALSVRERAAARGWELYRSLGEPKTILAPMVDQSELAYRMLVRKYGVDLCYTPMIHARMFRDDATYRATAWQVVPEDRPLFVQFCGNDPDILLTSARYVQDNCDAVDLNLGCPQGIARKGRYGAFLMHEPEVVREIVETLSRELTVPVSCKIRLFPNYEDTLAFCNMLVDAGCCWLVIHGRTKEMNKQLVRECDWDTIKRLRKELPIPVFANGGIENDADVVACLAATEAEGVMSSEGILECPALFTGNKNPFTGIPVSQIDLALEYMDWAAKFPPPEKFIRAHLFKMLFQELKVFTDLREAIGQGQTHAELLAIVHEMKVRLEAPDAPEIPYSVADSWYRRHRKLAAEEDKEPDMEKCLDSGFGLLFG</sequence>
<keyword evidence="4" id="KW-0819">tRNA processing</keyword>
<evidence type="ECO:0000256" key="4">
    <source>
        <dbReference type="ARBA" id="ARBA00022694"/>
    </source>
</evidence>
<dbReference type="Gene3D" id="3.20.20.70">
    <property type="entry name" value="Aldolase class I"/>
    <property type="match status" value="1"/>
</dbReference>
<evidence type="ECO:0000256" key="12">
    <source>
        <dbReference type="ARBA" id="ARBA00048934"/>
    </source>
</evidence>
<comment type="cofactor">
    <cofactor evidence="1">
        <name>FMN</name>
        <dbReference type="ChEBI" id="CHEBI:58210"/>
    </cofactor>
</comment>
<dbReference type="EMBL" id="JNBR01000032">
    <property type="protein sequence ID" value="OQS00413.1"/>
    <property type="molecule type" value="Genomic_DNA"/>
</dbReference>
<dbReference type="PROSITE" id="PS01136">
    <property type="entry name" value="UPF0034"/>
    <property type="match status" value="1"/>
</dbReference>
<dbReference type="InterPro" id="IPR013785">
    <property type="entry name" value="Aldolase_TIM"/>
</dbReference>
<dbReference type="EC" id="1.3.1.88" evidence="9"/>
<evidence type="ECO:0000256" key="6">
    <source>
        <dbReference type="ARBA" id="ARBA00023002"/>
    </source>
</evidence>
<dbReference type="GO" id="GO:0050660">
    <property type="term" value="F:flavin adenine dinucleotide binding"/>
    <property type="evidence" value="ECO:0007669"/>
    <property type="project" value="InterPro"/>
</dbReference>
<evidence type="ECO:0000256" key="3">
    <source>
        <dbReference type="ARBA" id="ARBA00022643"/>
    </source>
</evidence>
<evidence type="ECO:0000256" key="2">
    <source>
        <dbReference type="ARBA" id="ARBA00022630"/>
    </source>
</evidence>
<protein>
    <recommendedName>
        <fullName evidence="9">tRNA-dihydrouridine(16/17) synthase [NAD(P)(+)]</fullName>
        <ecNumber evidence="9">1.3.1.88</ecNumber>
    </recommendedName>
</protein>
<comment type="catalytic activity">
    <reaction evidence="12">
        <text>5,6-dihydrouridine(16) in tRNA + NAD(+) = uridine(16) in tRNA + NADH + H(+)</text>
        <dbReference type="Rhea" id="RHEA:53380"/>
        <dbReference type="Rhea" id="RHEA-COMP:13543"/>
        <dbReference type="Rhea" id="RHEA-COMP:13544"/>
        <dbReference type="ChEBI" id="CHEBI:15378"/>
        <dbReference type="ChEBI" id="CHEBI:57540"/>
        <dbReference type="ChEBI" id="CHEBI:57945"/>
        <dbReference type="ChEBI" id="CHEBI:65315"/>
        <dbReference type="ChEBI" id="CHEBI:74443"/>
        <dbReference type="EC" id="1.3.1.88"/>
    </reaction>
    <physiologicalReaction direction="right-to-left" evidence="12">
        <dbReference type="Rhea" id="RHEA:53382"/>
    </physiologicalReaction>
</comment>
<comment type="similarity">
    <text evidence="8">Belongs to the Dus family. Dus1 subfamily.</text>
</comment>
<keyword evidence="16" id="KW-1185">Reference proteome</keyword>
<evidence type="ECO:0000259" key="14">
    <source>
        <dbReference type="Pfam" id="PF01207"/>
    </source>
</evidence>
<dbReference type="GO" id="GO:0017150">
    <property type="term" value="F:tRNA dihydrouridine synthase activity"/>
    <property type="evidence" value="ECO:0007669"/>
    <property type="project" value="InterPro"/>
</dbReference>
<evidence type="ECO:0000256" key="11">
    <source>
        <dbReference type="ARBA" id="ARBA00047652"/>
    </source>
</evidence>
<evidence type="ECO:0000256" key="9">
    <source>
        <dbReference type="ARBA" id="ARBA00038890"/>
    </source>
</evidence>
<dbReference type="Proteomes" id="UP000243579">
    <property type="component" value="Unassembled WGS sequence"/>
</dbReference>
<evidence type="ECO:0000256" key="7">
    <source>
        <dbReference type="ARBA" id="ARBA00023027"/>
    </source>
</evidence>
<evidence type="ECO:0000256" key="13">
    <source>
        <dbReference type="ARBA" id="ARBA00049467"/>
    </source>
</evidence>
<evidence type="ECO:0000256" key="5">
    <source>
        <dbReference type="ARBA" id="ARBA00022857"/>
    </source>
</evidence>
<evidence type="ECO:0000256" key="1">
    <source>
        <dbReference type="ARBA" id="ARBA00001917"/>
    </source>
</evidence>
<proteinExistence type="inferred from homology"/>
<dbReference type="AlphaFoldDB" id="A0A1V9ZQY0"/>
<organism evidence="15 16">
    <name type="scientific">Achlya hypogyna</name>
    <name type="common">Oomycete</name>
    <name type="synonym">Protoachlya hypogyna</name>
    <dbReference type="NCBI Taxonomy" id="1202772"/>
    <lineage>
        <taxon>Eukaryota</taxon>
        <taxon>Sar</taxon>
        <taxon>Stramenopiles</taxon>
        <taxon>Oomycota</taxon>
        <taxon>Saprolegniomycetes</taxon>
        <taxon>Saprolegniales</taxon>
        <taxon>Achlyaceae</taxon>
        <taxon>Achlya</taxon>
    </lineage>
</organism>
<dbReference type="CDD" id="cd02801">
    <property type="entry name" value="DUS_like_FMN"/>
    <property type="match status" value="1"/>
</dbReference>
<dbReference type="InterPro" id="IPR035587">
    <property type="entry name" value="DUS-like_FMN-bd"/>
</dbReference>
<comment type="caution">
    <text evidence="15">The sequence shown here is derived from an EMBL/GenBank/DDBJ whole genome shotgun (WGS) entry which is preliminary data.</text>
</comment>
<keyword evidence="2" id="KW-0285">Flavoprotein</keyword>
<evidence type="ECO:0000313" key="16">
    <source>
        <dbReference type="Proteomes" id="UP000243579"/>
    </source>
</evidence>
<feature type="domain" description="DUS-like FMN-binding" evidence="14">
    <location>
        <begin position="54"/>
        <end position="295"/>
    </location>
</feature>
<evidence type="ECO:0000256" key="8">
    <source>
        <dbReference type="ARBA" id="ARBA00038313"/>
    </source>
</evidence>
<keyword evidence="3" id="KW-0288">FMN</keyword>
<keyword evidence="5" id="KW-0521">NADP</keyword>
<dbReference type="STRING" id="1202772.A0A1V9ZQY0"/>
<comment type="catalytic activity">
    <reaction evidence="11">
        <text>5,6-dihydrouridine(16) in tRNA + NADP(+) = uridine(16) in tRNA + NADPH + H(+)</text>
        <dbReference type="Rhea" id="RHEA:53376"/>
        <dbReference type="Rhea" id="RHEA-COMP:13543"/>
        <dbReference type="Rhea" id="RHEA-COMP:13544"/>
        <dbReference type="ChEBI" id="CHEBI:15378"/>
        <dbReference type="ChEBI" id="CHEBI:57783"/>
        <dbReference type="ChEBI" id="CHEBI:58349"/>
        <dbReference type="ChEBI" id="CHEBI:65315"/>
        <dbReference type="ChEBI" id="CHEBI:74443"/>
        <dbReference type="EC" id="1.3.1.88"/>
    </reaction>
    <physiologicalReaction direction="right-to-left" evidence="11">
        <dbReference type="Rhea" id="RHEA:53378"/>
    </physiologicalReaction>
</comment>
<dbReference type="Pfam" id="PF01207">
    <property type="entry name" value="Dus"/>
    <property type="match status" value="1"/>
</dbReference>
<accession>A0A1V9ZQY0</accession>
<dbReference type="SUPFAM" id="SSF51395">
    <property type="entry name" value="FMN-linked oxidoreductases"/>
    <property type="match status" value="1"/>
</dbReference>
<gene>
    <name evidence="15" type="ORF">ACHHYP_03636</name>
</gene>
<name>A0A1V9ZQY0_ACHHY</name>
<dbReference type="PANTHER" id="PTHR11082">
    <property type="entry name" value="TRNA-DIHYDROURIDINE SYNTHASE"/>
    <property type="match status" value="1"/>
</dbReference>
<evidence type="ECO:0000256" key="10">
    <source>
        <dbReference type="ARBA" id="ARBA00047287"/>
    </source>
</evidence>
<keyword evidence="7" id="KW-0520">NAD</keyword>
<dbReference type="InterPro" id="IPR018517">
    <property type="entry name" value="tRNA_hU_synthase_CS"/>
</dbReference>
<reference evidence="15 16" key="1">
    <citation type="journal article" date="2014" name="Genome Biol. Evol.">
        <title>The secreted proteins of Achlya hypogyna and Thraustotheca clavata identify the ancestral oomycete secretome and reveal gene acquisitions by horizontal gene transfer.</title>
        <authorList>
            <person name="Misner I."/>
            <person name="Blouin N."/>
            <person name="Leonard G."/>
            <person name="Richards T.A."/>
            <person name="Lane C.E."/>
        </authorList>
    </citation>
    <scope>NUCLEOTIDE SEQUENCE [LARGE SCALE GENOMIC DNA]</scope>
    <source>
        <strain evidence="15 16">ATCC 48635</strain>
    </source>
</reference>
<dbReference type="PANTHER" id="PTHR11082:SF5">
    <property type="entry name" value="TRNA-DIHYDROURIDINE(16_17) SYNTHASE [NAD(P)(+)]-LIKE"/>
    <property type="match status" value="1"/>
</dbReference>
<comment type="catalytic activity">
    <reaction evidence="13">
        <text>5,6-dihydrouridine(17) in tRNA + NADP(+) = uridine(17) in tRNA + NADPH + H(+)</text>
        <dbReference type="Rhea" id="RHEA:53368"/>
        <dbReference type="Rhea" id="RHEA-COMP:13541"/>
        <dbReference type="Rhea" id="RHEA-COMP:13542"/>
        <dbReference type="ChEBI" id="CHEBI:15378"/>
        <dbReference type="ChEBI" id="CHEBI:57783"/>
        <dbReference type="ChEBI" id="CHEBI:58349"/>
        <dbReference type="ChEBI" id="CHEBI:65315"/>
        <dbReference type="ChEBI" id="CHEBI:74443"/>
        <dbReference type="EC" id="1.3.1.88"/>
    </reaction>
    <physiologicalReaction direction="right-to-left" evidence="13">
        <dbReference type="Rhea" id="RHEA:53370"/>
    </physiologicalReaction>
</comment>
<evidence type="ECO:0000313" key="15">
    <source>
        <dbReference type="EMBL" id="OQS00413.1"/>
    </source>
</evidence>